<dbReference type="SMART" id="SM00166">
    <property type="entry name" value="UBX"/>
    <property type="match status" value="1"/>
</dbReference>
<comment type="caution">
    <text evidence="9">The sequence shown here is derived from an EMBL/GenBank/DDBJ whole genome shotgun (WGS) entry which is preliminary data.</text>
</comment>
<evidence type="ECO:0000259" key="8">
    <source>
        <dbReference type="PROSITE" id="PS50033"/>
    </source>
</evidence>
<gene>
    <name evidence="9" type="ORF">CDAUBV1_LOCUS1371</name>
</gene>
<dbReference type="InterPro" id="IPR036249">
    <property type="entry name" value="Thioredoxin-like_sf"/>
</dbReference>
<protein>
    <recommendedName>
        <fullName evidence="4">UBX domain-containing protein 4</fullName>
    </recommendedName>
    <alternativeName>
        <fullName evidence="5">UBX domain-containing protein 2</fullName>
    </alternativeName>
</protein>
<feature type="domain" description="UBX" evidence="8">
    <location>
        <begin position="335"/>
        <end position="437"/>
    </location>
</feature>
<sequence>MDWFSGSVADAVRCVKEKSCPLLVFVRGTDDASKSVDDHFDGRVASVCAGSVCLRLDASSHEATQFSAVYALLTVPCVYLIAPSGKVIDVKIGPISNEELVDWLTGRIQQGSGADDHDSSTKNSIKESATSANVKSPATENGGPLSAAVVETMPSEHVEPILSQDVEATLSVHAQPASVGNVSPAPSETEGPTTAAAESLRASATETDSVHVAPLESRVQHAFELMEAKKREKAEEEKKEFVETETKRRELGKSLQQFKERQQAREVEEAMAERRRDEIESRRLREQLRKQIEDDRKAKLERDRMLNPDVTQSSQPVPPLSNSPKIDAIHTPSPVSSDQVRLQLRLVDGSHFIGRFPVNATLSGELRTWLQHLAEDKPAGIEEINVDVSEETKKKLAELIACGYRFRLLHPSKLFEPEEEARSMGDLGLCPSAVLMIVPNKLSHFMPTQVATGQWYTRVYNLVANGLETVYTYFVWTLFGAYSYGSSFMRRLTAGSGRTGERSSSVTTSRNSQPLNANRSNAKQNRSIRRLGNTARLSHLPDDSDDEQARWNGNSTEQL</sequence>
<name>A0AAV2T1Q2_CALDB</name>
<dbReference type="Gene3D" id="3.10.20.90">
    <property type="entry name" value="Phosphatidylinositol 3-kinase Catalytic Subunit, Chain A, domain 1"/>
    <property type="match status" value="1"/>
</dbReference>
<reference evidence="9" key="1">
    <citation type="submission" date="2024-06" db="EMBL/GenBank/DDBJ databases">
        <authorList>
            <person name="Liu X."/>
            <person name="Lenzi L."/>
            <person name="Haldenby T S."/>
            <person name="Uol C."/>
        </authorList>
    </citation>
    <scope>NUCLEOTIDE SEQUENCE</scope>
</reference>
<feature type="region of interest" description="Disordered" evidence="7">
    <location>
        <begin position="294"/>
        <end position="334"/>
    </location>
</feature>
<evidence type="ECO:0000256" key="2">
    <source>
        <dbReference type="ARBA" id="ARBA00023230"/>
    </source>
</evidence>
<accession>A0AAV2T1Q2</accession>
<evidence type="ECO:0000313" key="9">
    <source>
        <dbReference type="EMBL" id="CAL5129914.1"/>
    </source>
</evidence>
<feature type="region of interest" description="Disordered" evidence="7">
    <location>
        <begin position="253"/>
        <end position="279"/>
    </location>
</feature>
<dbReference type="GO" id="GO:0006986">
    <property type="term" value="P:response to unfolded protein"/>
    <property type="evidence" value="ECO:0007669"/>
    <property type="project" value="UniProtKB-KW"/>
</dbReference>
<dbReference type="PANTHER" id="PTHR46424:SF1">
    <property type="entry name" value="UBX DOMAIN-CONTAINING PROTEIN 4"/>
    <property type="match status" value="1"/>
</dbReference>
<dbReference type="SUPFAM" id="SSF52833">
    <property type="entry name" value="Thioredoxin-like"/>
    <property type="match status" value="1"/>
</dbReference>
<keyword evidence="2" id="KW-0834">Unfolded protein response</keyword>
<feature type="compositionally biased region" description="Polar residues" evidence="7">
    <location>
        <begin position="502"/>
        <end position="525"/>
    </location>
</feature>
<comment type="function">
    <text evidence="6">Involved in endoplasmic reticulum-associated protein degradation (ERAD). Acts as a platform to recruit both UBQLN1 and VCP to the ER during ERAD.</text>
</comment>
<dbReference type="CDD" id="cd01767">
    <property type="entry name" value="UBX"/>
    <property type="match status" value="1"/>
</dbReference>
<organism evidence="9 10">
    <name type="scientific">Calicophoron daubneyi</name>
    <name type="common">Rumen fluke</name>
    <name type="synonym">Paramphistomum daubneyi</name>
    <dbReference type="NCBI Taxonomy" id="300641"/>
    <lineage>
        <taxon>Eukaryota</taxon>
        <taxon>Metazoa</taxon>
        <taxon>Spiralia</taxon>
        <taxon>Lophotrochozoa</taxon>
        <taxon>Platyhelminthes</taxon>
        <taxon>Trematoda</taxon>
        <taxon>Digenea</taxon>
        <taxon>Plagiorchiida</taxon>
        <taxon>Pronocephalata</taxon>
        <taxon>Paramphistomoidea</taxon>
        <taxon>Paramphistomidae</taxon>
        <taxon>Calicophoron</taxon>
    </lineage>
</organism>
<comment type="subcellular location">
    <subcellularLocation>
        <location evidence="1">Endoplasmic reticulum membrane</location>
        <topology evidence="1">Peripheral membrane protein</topology>
    </subcellularLocation>
</comment>
<evidence type="ECO:0000256" key="1">
    <source>
        <dbReference type="ARBA" id="ARBA00004406"/>
    </source>
</evidence>
<feature type="region of interest" description="Disordered" evidence="7">
    <location>
        <begin position="110"/>
        <end position="145"/>
    </location>
</feature>
<dbReference type="InterPro" id="IPR001012">
    <property type="entry name" value="UBX_dom"/>
</dbReference>
<feature type="region of interest" description="Disordered" evidence="7">
    <location>
        <begin position="495"/>
        <end position="559"/>
    </location>
</feature>
<dbReference type="GO" id="GO:0005789">
    <property type="term" value="C:endoplasmic reticulum membrane"/>
    <property type="evidence" value="ECO:0007669"/>
    <property type="project" value="UniProtKB-SubCell"/>
</dbReference>
<comment type="subunit">
    <text evidence="3">Directly interacts with VCP. Interacts with UBQLN1. Forms a complex with VCP and UBQLN1.</text>
</comment>
<dbReference type="PANTHER" id="PTHR46424">
    <property type="entry name" value="UBX DOMAIN-CONTAINING PROTEIN 4"/>
    <property type="match status" value="1"/>
</dbReference>
<dbReference type="SUPFAM" id="SSF54236">
    <property type="entry name" value="Ubiquitin-like"/>
    <property type="match status" value="1"/>
</dbReference>
<dbReference type="PROSITE" id="PS50033">
    <property type="entry name" value="UBX"/>
    <property type="match status" value="1"/>
</dbReference>
<evidence type="ECO:0000256" key="7">
    <source>
        <dbReference type="SAM" id="MobiDB-lite"/>
    </source>
</evidence>
<evidence type="ECO:0000256" key="5">
    <source>
        <dbReference type="ARBA" id="ARBA00041575"/>
    </source>
</evidence>
<proteinExistence type="predicted"/>
<dbReference type="GO" id="GO:0036503">
    <property type="term" value="P:ERAD pathway"/>
    <property type="evidence" value="ECO:0007669"/>
    <property type="project" value="TreeGrafter"/>
</dbReference>
<evidence type="ECO:0000256" key="6">
    <source>
        <dbReference type="ARBA" id="ARBA00046062"/>
    </source>
</evidence>
<feature type="compositionally biased region" description="Polar residues" evidence="7">
    <location>
        <begin position="121"/>
        <end position="139"/>
    </location>
</feature>
<dbReference type="InterPro" id="IPR029071">
    <property type="entry name" value="Ubiquitin-like_domsf"/>
</dbReference>
<evidence type="ECO:0000256" key="3">
    <source>
        <dbReference type="ARBA" id="ARBA00038812"/>
    </source>
</evidence>
<evidence type="ECO:0000313" key="10">
    <source>
        <dbReference type="Proteomes" id="UP001497525"/>
    </source>
</evidence>
<dbReference type="EMBL" id="CAXLJL010000056">
    <property type="protein sequence ID" value="CAL5129914.1"/>
    <property type="molecule type" value="Genomic_DNA"/>
</dbReference>
<dbReference type="AlphaFoldDB" id="A0AAV2T1Q2"/>
<evidence type="ECO:0000256" key="4">
    <source>
        <dbReference type="ARBA" id="ARBA00040925"/>
    </source>
</evidence>
<feature type="compositionally biased region" description="Basic and acidic residues" evidence="7">
    <location>
        <begin position="294"/>
        <end position="306"/>
    </location>
</feature>
<dbReference type="Pfam" id="PF00789">
    <property type="entry name" value="UBX"/>
    <property type="match status" value="1"/>
</dbReference>
<dbReference type="Proteomes" id="UP001497525">
    <property type="component" value="Unassembled WGS sequence"/>
</dbReference>